<feature type="transmembrane region" description="Helical" evidence="11">
    <location>
        <begin position="154"/>
        <end position="173"/>
    </location>
</feature>
<sequence>MTTMSSKPTGSLADSDFAGDARADVTFGAAVRGYLQRVRGGDMGSLPAVLGLIVLFVVFGLANDRFLSALNLANLITQAGSICVLAMGLVFVLLLGDIDLSAGVAGGVSACAMGLIIVNQNWPWWAAILTGILCGALIGLAIGLLRAKLGIPSFVVTLAFFLGLQGVTLKLIGEGGSVRVDDPVIRGLTISNLPVNIGWAAAVVVVLAFAGIEFYQYRRKAALQLANAPLGVVAARVGTVAAVILGVTYILSVNRSVNAANEIRGIPYVLPLILVLLVALTVVLKRTSYGRHIYAVGGNAEAARRAGISVDRIRVSVFVVCSSLAALSGIIAASYAGKVSAASGAGNTLLYAVGAAVIGGTSLFGGKGRAIDAVIGGVVVATIANGLGLLNQSSYINFLVTGGVLLLAASVDAISRRRRSSTGLG</sequence>
<evidence type="ECO:0000256" key="11">
    <source>
        <dbReference type="SAM" id="Phobius"/>
    </source>
</evidence>
<keyword evidence="4" id="KW-0997">Cell inner membrane</keyword>
<accession>A0A1W9YXE4</accession>
<evidence type="ECO:0000256" key="8">
    <source>
        <dbReference type="ARBA" id="ARBA00023136"/>
    </source>
</evidence>
<dbReference type="OrthoDB" id="3468954at2"/>
<feature type="transmembrane region" description="Helical" evidence="11">
    <location>
        <begin position="124"/>
        <end position="145"/>
    </location>
</feature>
<evidence type="ECO:0000256" key="9">
    <source>
        <dbReference type="ARBA" id="ARBA00035611"/>
    </source>
</evidence>
<feature type="transmembrane region" description="Helical" evidence="11">
    <location>
        <begin position="373"/>
        <end position="390"/>
    </location>
</feature>
<feature type="transmembrane region" description="Helical" evidence="11">
    <location>
        <begin position="396"/>
        <end position="414"/>
    </location>
</feature>
<dbReference type="PANTHER" id="PTHR32196">
    <property type="entry name" value="ABC TRANSPORTER PERMEASE PROTEIN YPHD-RELATED-RELATED"/>
    <property type="match status" value="1"/>
</dbReference>
<keyword evidence="8 11" id="KW-0472">Membrane</keyword>
<dbReference type="Pfam" id="PF02653">
    <property type="entry name" value="BPD_transp_2"/>
    <property type="match status" value="1"/>
</dbReference>
<dbReference type="STRING" id="564198.BST17_12970"/>
<keyword evidence="5" id="KW-0762">Sugar transport</keyword>
<feature type="transmembrane region" description="Helical" evidence="11">
    <location>
        <begin position="265"/>
        <end position="284"/>
    </location>
</feature>
<keyword evidence="3" id="KW-1003">Cell membrane</keyword>
<evidence type="ECO:0000256" key="4">
    <source>
        <dbReference type="ARBA" id="ARBA00022519"/>
    </source>
</evidence>
<feature type="transmembrane region" description="Helical" evidence="11">
    <location>
        <begin position="100"/>
        <end position="118"/>
    </location>
</feature>
<dbReference type="InterPro" id="IPR001851">
    <property type="entry name" value="ABC_transp_permease"/>
</dbReference>
<gene>
    <name evidence="12" type="ORF">BST17_12970</name>
</gene>
<evidence type="ECO:0000256" key="2">
    <source>
        <dbReference type="ARBA" id="ARBA00022448"/>
    </source>
</evidence>
<keyword evidence="6 11" id="KW-0812">Transmembrane</keyword>
<keyword evidence="2" id="KW-0813">Transport</keyword>
<reference evidence="12 13" key="1">
    <citation type="submission" date="2017-02" db="EMBL/GenBank/DDBJ databases">
        <title>The new phylogeny of genus Mycobacterium.</title>
        <authorList>
            <person name="Tortoli E."/>
            <person name="Trovato A."/>
            <person name="Cirillo D.M."/>
        </authorList>
    </citation>
    <scope>NUCLEOTIDE SEQUENCE [LARGE SCALE GENOMIC DNA]</scope>
    <source>
        <strain evidence="12 13">DSM 45578</strain>
    </source>
</reference>
<dbReference type="Proteomes" id="UP000192366">
    <property type="component" value="Unassembled WGS sequence"/>
</dbReference>
<dbReference type="EMBL" id="MVHJ01000009">
    <property type="protein sequence ID" value="ORA04612.1"/>
    <property type="molecule type" value="Genomic_DNA"/>
</dbReference>
<feature type="transmembrane region" description="Helical" evidence="11">
    <location>
        <begin position="44"/>
        <end position="63"/>
    </location>
</feature>
<evidence type="ECO:0000256" key="10">
    <source>
        <dbReference type="ARBA" id="ARBA00035686"/>
    </source>
</evidence>
<feature type="transmembrane region" description="Helical" evidence="11">
    <location>
        <begin position="233"/>
        <end position="253"/>
    </location>
</feature>
<protein>
    <recommendedName>
        <fullName evidence="10">Xylose transport system permease protein XylH</fullName>
    </recommendedName>
</protein>
<feature type="transmembrane region" description="Helical" evidence="11">
    <location>
        <begin position="75"/>
        <end position="95"/>
    </location>
</feature>
<evidence type="ECO:0000256" key="5">
    <source>
        <dbReference type="ARBA" id="ARBA00022597"/>
    </source>
</evidence>
<evidence type="ECO:0000313" key="13">
    <source>
        <dbReference type="Proteomes" id="UP000192366"/>
    </source>
</evidence>
<dbReference type="CDD" id="cd06579">
    <property type="entry name" value="TM_PBP1_transp_AraH_like"/>
    <property type="match status" value="1"/>
</dbReference>
<keyword evidence="7 11" id="KW-1133">Transmembrane helix</keyword>
<feature type="transmembrane region" description="Helical" evidence="11">
    <location>
        <begin position="348"/>
        <end position="366"/>
    </location>
</feature>
<feature type="transmembrane region" description="Helical" evidence="11">
    <location>
        <begin position="193"/>
        <end position="212"/>
    </location>
</feature>
<dbReference type="PANTHER" id="PTHR32196:SF32">
    <property type="entry name" value="XYLOSE TRANSPORT SYSTEM PERMEASE PROTEIN XYLH"/>
    <property type="match status" value="1"/>
</dbReference>
<keyword evidence="13" id="KW-1185">Reference proteome</keyword>
<dbReference type="AlphaFoldDB" id="A0A1W9YXE4"/>
<organism evidence="12 13">
    <name type="scientific">Mycolicibacterium bacteremicum</name>
    <name type="common">Mycobacterium bacteremicum</name>
    <dbReference type="NCBI Taxonomy" id="564198"/>
    <lineage>
        <taxon>Bacteria</taxon>
        <taxon>Bacillati</taxon>
        <taxon>Actinomycetota</taxon>
        <taxon>Actinomycetes</taxon>
        <taxon>Mycobacteriales</taxon>
        <taxon>Mycobacteriaceae</taxon>
        <taxon>Mycolicibacterium</taxon>
    </lineage>
</organism>
<name>A0A1W9YXE4_MYCBA</name>
<comment type="caution">
    <text evidence="12">The sequence shown here is derived from an EMBL/GenBank/DDBJ whole genome shotgun (WGS) entry which is preliminary data.</text>
</comment>
<dbReference type="GO" id="GO:0005886">
    <property type="term" value="C:plasma membrane"/>
    <property type="evidence" value="ECO:0007669"/>
    <property type="project" value="UniProtKB-SubCell"/>
</dbReference>
<comment type="subcellular location">
    <subcellularLocation>
        <location evidence="1">Cell membrane</location>
        <topology evidence="1">Multi-pass membrane protein</topology>
    </subcellularLocation>
</comment>
<feature type="transmembrane region" description="Helical" evidence="11">
    <location>
        <begin position="315"/>
        <end position="336"/>
    </location>
</feature>
<evidence type="ECO:0000256" key="1">
    <source>
        <dbReference type="ARBA" id="ARBA00004651"/>
    </source>
</evidence>
<evidence type="ECO:0000256" key="3">
    <source>
        <dbReference type="ARBA" id="ARBA00022475"/>
    </source>
</evidence>
<dbReference type="GO" id="GO:0022857">
    <property type="term" value="F:transmembrane transporter activity"/>
    <property type="evidence" value="ECO:0007669"/>
    <property type="project" value="InterPro"/>
</dbReference>
<evidence type="ECO:0000256" key="6">
    <source>
        <dbReference type="ARBA" id="ARBA00022692"/>
    </source>
</evidence>
<evidence type="ECO:0000256" key="7">
    <source>
        <dbReference type="ARBA" id="ARBA00022989"/>
    </source>
</evidence>
<evidence type="ECO:0000313" key="12">
    <source>
        <dbReference type="EMBL" id="ORA04612.1"/>
    </source>
</evidence>
<comment type="function">
    <text evidence="9">Part of the binding-protein-dependent transport system for D-xylose. Probably responsible for the translocation of the substrate across the membrane.</text>
</comment>
<proteinExistence type="predicted"/>